<dbReference type="GO" id="GO:0005524">
    <property type="term" value="F:ATP binding"/>
    <property type="evidence" value="ECO:0007669"/>
    <property type="project" value="UniProtKB-KW"/>
</dbReference>
<dbReference type="AlphaFoldDB" id="A0A971IDQ5"/>
<evidence type="ECO:0000313" key="12">
    <source>
        <dbReference type="Proteomes" id="UP000767327"/>
    </source>
</evidence>
<keyword evidence="5" id="KW-0997">Cell inner membrane</keyword>
<evidence type="ECO:0000256" key="9">
    <source>
        <dbReference type="ARBA" id="ARBA00023136"/>
    </source>
</evidence>
<evidence type="ECO:0000256" key="3">
    <source>
        <dbReference type="ARBA" id="ARBA00022448"/>
    </source>
</evidence>
<evidence type="ECO:0000256" key="4">
    <source>
        <dbReference type="ARBA" id="ARBA00022475"/>
    </source>
</evidence>
<dbReference type="GO" id="GO:0016887">
    <property type="term" value="F:ATP hydrolysis activity"/>
    <property type="evidence" value="ECO:0007669"/>
    <property type="project" value="InterPro"/>
</dbReference>
<evidence type="ECO:0000259" key="10">
    <source>
        <dbReference type="PROSITE" id="PS50893"/>
    </source>
</evidence>
<protein>
    <submittedName>
        <fullName evidence="11">ABC transporter ATP-binding protein</fullName>
    </submittedName>
</protein>
<keyword evidence="8" id="KW-1278">Translocase</keyword>
<feature type="domain" description="ABC transporter" evidence="10">
    <location>
        <begin position="3"/>
        <end position="246"/>
    </location>
</feature>
<dbReference type="PANTHER" id="PTHR43297">
    <property type="entry name" value="OLIGOPEPTIDE TRANSPORT ATP-BINDING PROTEIN APPD"/>
    <property type="match status" value="1"/>
</dbReference>
<dbReference type="CDD" id="cd03257">
    <property type="entry name" value="ABC_NikE_OppD_transporters"/>
    <property type="match status" value="1"/>
</dbReference>
<evidence type="ECO:0000256" key="1">
    <source>
        <dbReference type="ARBA" id="ARBA00004202"/>
    </source>
</evidence>
<organism evidence="11 12">
    <name type="scientific">Bifidobacterium crudilactis</name>
    <dbReference type="NCBI Taxonomy" id="327277"/>
    <lineage>
        <taxon>Bacteria</taxon>
        <taxon>Bacillati</taxon>
        <taxon>Actinomycetota</taxon>
        <taxon>Actinomycetes</taxon>
        <taxon>Bifidobacteriales</taxon>
        <taxon>Bifidobacteriaceae</taxon>
        <taxon>Bifidobacterium</taxon>
    </lineage>
</organism>
<keyword evidence="4" id="KW-1003">Cell membrane</keyword>
<dbReference type="PANTHER" id="PTHR43297:SF14">
    <property type="entry name" value="ATPASE AAA-TYPE CORE DOMAIN-CONTAINING PROTEIN"/>
    <property type="match status" value="1"/>
</dbReference>
<evidence type="ECO:0000256" key="5">
    <source>
        <dbReference type="ARBA" id="ARBA00022519"/>
    </source>
</evidence>
<keyword evidence="3" id="KW-0813">Transport</keyword>
<dbReference type="PROSITE" id="PS50893">
    <property type="entry name" value="ABC_TRANSPORTER_2"/>
    <property type="match status" value="1"/>
</dbReference>
<dbReference type="InterPro" id="IPR003439">
    <property type="entry name" value="ABC_transporter-like_ATP-bd"/>
</dbReference>
<proteinExistence type="inferred from homology"/>
<reference evidence="11" key="1">
    <citation type="journal article" date="2020" name="Biotechnol. Biofuels">
        <title>New insights from the biogas microbiome by comprehensive genome-resolved metagenomics of nearly 1600 species originating from multiple anaerobic digesters.</title>
        <authorList>
            <person name="Campanaro S."/>
            <person name="Treu L."/>
            <person name="Rodriguez-R L.M."/>
            <person name="Kovalovszki A."/>
            <person name="Ziels R.M."/>
            <person name="Maus I."/>
            <person name="Zhu X."/>
            <person name="Kougias P.G."/>
            <person name="Basile A."/>
            <person name="Luo G."/>
            <person name="Schluter A."/>
            <person name="Konstantinidis K.T."/>
            <person name="Angelidaki I."/>
        </authorList>
    </citation>
    <scope>NUCLEOTIDE SEQUENCE</scope>
    <source>
        <strain evidence="11">AS01afH2WH_6</strain>
    </source>
</reference>
<comment type="similarity">
    <text evidence="2">Belongs to the ABC transporter superfamily.</text>
</comment>
<dbReference type="InterPro" id="IPR027417">
    <property type="entry name" value="P-loop_NTPase"/>
</dbReference>
<accession>A0A971IDQ5</accession>
<dbReference type="InterPro" id="IPR017871">
    <property type="entry name" value="ABC_transporter-like_CS"/>
</dbReference>
<comment type="caution">
    <text evidence="11">The sequence shown here is derived from an EMBL/GenBank/DDBJ whole genome shotgun (WGS) entry which is preliminary data.</text>
</comment>
<keyword evidence="9" id="KW-0472">Membrane</keyword>
<keyword evidence="7 11" id="KW-0067">ATP-binding</keyword>
<dbReference type="RefSeq" id="WP_273174267.1">
    <property type="nucleotide sequence ID" value="NZ_JAAXZR010000025.1"/>
</dbReference>
<evidence type="ECO:0000256" key="8">
    <source>
        <dbReference type="ARBA" id="ARBA00022967"/>
    </source>
</evidence>
<evidence type="ECO:0000313" key="11">
    <source>
        <dbReference type="EMBL" id="NLT80197.1"/>
    </source>
</evidence>
<dbReference type="GO" id="GO:0005886">
    <property type="term" value="C:plasma membrane"/>
    <property type="evidence" value="ECO:0007669"/>
    <property type="project" value="UniProtKB-SubCell"/>
</dbReference>
<dbReference type="Pfam" id="PF00005">
    <property type="entry name" value="ABC_tran"/>
    <property type="match status" value="1"/>
</dbReference>
<evidence type="ECO:0000256" key="7">
    <source>
        <dbReference type="ARBA" id="ARBA00022840"/>
    </source>
</evidence>
<evidence type="ECO:0000256" key="2">
    <source>
        <dbReference type="ARBA" id="ARBA00005417"/>
    </source>
</evidence>
<name>A0A971IDQ5_9BIFI</name>
<comment type="subcellular location">
    <subcellularLocation>
        <location evidence="1">Cell membrane</location>
        <topology evidence="1">Peripheral membrane protein</topology>
    </subcellularLocation>
</comment>
<dbReference type="SMART" id="SM00382">
    <property type="entry name" value="AAA"/>
    <property type="match status" value="1"/>
</dbReference>
<dbReference type="SUPFAM" id="SSF52540">
    <property type="entry name" value="P-loop containing nucleoside triphosphate hydrolases"/>
    <property type="match status" value="1"/>
</dbReference>
<keyword evidence="6" id="KW-0547">Nucleotide-binding</keyword>
<dbReference type="Gene3D" id="3.40.50.300">
    <property type="entry name" value="P-loop containing nucleotide triphosphate hydrolases"/>
    <property type="match status" value="1"/>
</dbReference>
<gene>
    <name evidence="11" type="ORF">GXW98_07945</name>
</gene>
<dbReference type="EMBL" id="JAAXZR010000025">
    <property type="protein sequence ID" value="NLT80197.1"/>
    <property type="molecule type" value="Genomic_DNA"/>
</dbReference>
<dbReference type="PROSITE" id="PS00211">
    <property type="entry name" value="ABC_TRANSPORTER_1"/>
    <property type="match status" value="1"/>
</dbReference>
<dbReference type="Proteomes" id="UP000767327">
    <property type="component" value="Unassembled WGS sequence"/>
</dbReference>
<dbReference type="InterPro" id="IPR050388">
    <property type="entry name" value="ABC_Ni/Peptide_Import"/>
</dbReference>
<reference evidence="11" key="2">
    <citation type="submission" date="2020-01" db="EMBL/GenBank/DDBJ databases">
        <authorList>
            <person name="Campanaro S."/>
        </authorList>
    </citation>
    <scope>NUCLEOTIDE SEQUENCE</scope>
    <source>
        <strain evidence="11">AS01afH2WH_6</strain>
    </source>
</reference>
<evidence type="ECO:0000256" key="6">
    <source>
        <dbReference type="ARBA" id="ARBA00022741"/>
    </source>
</evidence>
<sequence>MTVDISHLHLAVQGKTLLDDVSLQIDDGERVGLIGVSGSGKSMISRACLGLLPQHMQLQGSIRIGGQEMVGADERLLADMRGKAIALVMQDPASALNPVKRIADQIALPLKLHYSLNRQQIHERVVAMLRKVDVPLEAMRRFPHQLSGGQQQRVAIAAALVTSPRFIVADEPTTALDPITQRQIVDLLVSLVDNAGASMLFITHDFSVLSQATNRCYVLDGGRIVESGHTRDLLQSPEHETTRGLVDAARMLTFHGDEHTSVSAGYRQGGRSER</sequence>
<dbReference type="InterPro" id="IPR003593">
    <property type="entry name" value="AAA+_ATPase"/>
</dbReference>